<evidence type="ECO:0000256" key="6">
    <source>
        <dbReference type="ARBA" id="ARBA00022741"/>
    </source>
</evidence>
<accession>A0A9D1D571</accession>
<dbReference type="Gene3D" id="3.40.50.300">
    <property type="entry name" value="P-loop containing nucleotide triphosphate hydrolases"/>
    <property type="match status" value="2"/>
</dbReference>
<evidence type="ECO:0000259" key="11">
    <source>
        <dbReference type="PROSITE" id="PS50893"/>
    </source>
</evidence>
<organism evidence="12 13">
    <name type="scientific">Candidatus Aveggerthella stercoripullorum</name>
    <dbReference type="NCBI Taxonomy" id="2840688"/>
    <lineage>
        <taxon>Bacteria</taxon>
        <taxon>Bacillati</taxon>
        <taxon>Actinomycetota</taxon>
        <taxon>Coriobacteriia</taxon>
        <taxon>Eggerthellales</taxon>
        <taxon>Eggerthellaceae</taxon>
        <taxon>Eggerthellaceae incertae sedis</taxon>
        <taxon>Candidatus Aveggerthella</taxon>
    </lineage>
</organism>
<dbReference type="SUPFAM" id="SSF52540">
    <property type="entry name" value="P-loop containing nucleoside triphosphate hydrolases"/>
    <property type="match status" value="2"/>
</dbReference>
<keyword evidence="8" id="KW-1278">Translocase</keyword>
<dbReference type="GO" id="GO:0016887">
    <property type="term" value="F:ATP hydrolysis activity"/>
    <property type="evidence" value="ECO:0007669"/>
    <property type="project" value="InterPro"/>
</dbReference>
<keyword evidence="9" id="KW-0472">Membrane</keyword>
<evidence type="ECO:0000256" key="9">
    <source>
        <dbReference type="ARBA" id="ARBA00023136"/>
    </source>
</evidence>
<dbReference type="GO" id="GO:0042626">
    <property type="term" value="F:ATPase-coupled transmembrane transporter activity"/>
    <property type="evidence" value="ECO:0007669"/>
    <property type="project" value="TreeGrafter"/>
</dbReference>
<dbReference type="Proteomes" id="UP000824261">
    <property type="component" value="Unassembled WGS sequence"/>
</dbReference>
<feature type="domain" description="ABC transporter" evidence="11">
    <location>
        <begin position="264"/>
        <end position="488"/>
    </location>
</feature>
<evidence type="ECO:0000256" key="7">
    <source>
        <dbReference type="ARBA" id="ARBA00022840"/>
    </source>
</evidence>
<evidence type="ECO:0000256" key="2">
    <source>
        <dbReference type="ARBA" id="ARBA00005417"/>
    </source>
</evidence>
<dbReference type="SMART" id="SM00382">
    <property type="entry name" value="AAA"/>
    <property type="match status" value="2"/>
</dbReference>
<dbReference type="PANTHER" id="PTHR43553">
    <property type="entry name" value="HEAVY METAL TRANSPORTER"/>
    <property type="match status" value="1"/>
</dbReference>
<reference evidence="12" key="1">
    <citation type="submission" date="2020-10" db="EMBL/GenBank/DDBJ databases">
        <authorList>
            <person name="Gilroy R."/>
        </authorList>
    </citation>
    <scope>NUCLEOTIDE SEQUENCE</scope>
    <source>
        <strain evidence="12">ChiGjej1B1-2707</strain>
    </source>
</reference>
<comment type="function">
    <text evidence="10">Probably part of an ABC transporter complex. Responsible for energy coupling to the transport system.</text>
</comment>
<comment type="similarity">
    <text evidence="2">Belongs to the ABC transporter superfamily.</text>
</comment>
<dbReference type="GO" id="GO:0005524">
    <property type="term" value="F:ATP binding"/>
    <property type="evidence" value="ECO:0007669"/>
    <property type="project" value="UniProtKB-KW"/>
</dbReference>
<comment type="subcellular location">
    <subcellularLocation>
        <location evidence="1">Cell membrane</location>
        <topology evidence="1">Peripheral membrane protein</topology>
    </subcellularLocation>
</comment>
<evidence type="ECO:0000256" key="5">
    <source>
        <dbReference type="ARBA" id="ARBA00022737"/>
    </source>
</evidence>
<dbReference type="InterPro" id="IPR027417">
    <property type="entry name" value="P-loop_NTPase"/>
</dbReference>
<keyword evidence="5" id="KW-0677">Repeat</keyword>
<keyword evidence="6" id="KW-0547">Nucleotide-binding</keyword>
<evidence type="ECO:0000256" key="8">
    <source>
        <dbReference type="ARBA" id="ARBA00022967"/>
    </source>
</evidence>
<evidence type="ECO:0000256" key="3">
    <source>
        <dbReference type="ARBA" id="ARBA00022448"/>
    </source>
</evidence>
<evidence type="ECO:0000256" key="4">
    <source>
        <dbReference type="ARBA" id="ARBA00022475"/>
    </source>
</evidence>
<reference evidence="12" key="2">
    <citation type="journal article" date="2021" name="PeerJ">
        <title>Extensive microbial diversity within the chicken gut microbiome revealed by metagenomics and culture.</title>
        <authorList>
            <person name="Gilroy R."/>
            <person name="Ravi A."/>
            <person name="Getino M."/>
            <person name="Pursley I."/>
            <person name="Horton D.L."/>
            <person name="Alikhan N.F."/>
            <person name="Baker D."/>
            <person name="Gharbi K."/>
            <person name="Hall N."/>
            <person name="Watson M."/>
            <person name="Adriaenssens E.M."/>
            <person name="Foster-Nyarko E."/>
            <person name="Jarju S."/>
            <person name="Secka A."/>
            <person name="Antonio M."/>
            <person name="Oren A."/>
            <person name="Chaudhuri R.R."/>
            <person name="La Ragione R."/>
            <person name="Hildebrand F."/>
            <person name="Pallen M.J."/>
        </authorList>
    </citation>
    <scope>NUCLEOTIDE SEQUENCE</scope>
    <source>
        <strain evidence="12">ChiGjej1B1-2707</strain>
    </source>
</reference>
<protein>
    <submittedName>
        <fullName evidence="12">ABC transporter ATP-binding protein</fullName>
    </submittedName>
</protein>
<keyword evidence="3" id="KW-0813">Transport</keyword>
<feature type="domain" description="ABC transporter" evidence="11">
    <location>
        <begin position="2"/>
        <end position="241"/>
    </location>
</feature>
<dbReference type="PANTHER" id="PTHR43553:SF23">
    <property type="entry name" value="ABC TRANSPORTER ATP-BINDING COMPONENT"/>
    <property type="match status" value="1"/>
</dbReference>
<sequence>MIELKNVTFTYAGASCPSVEGFDLTIEQGECVLLAGPSGCGKTTVSRLVNGLAPLFYEGRLEGDVLVGGKPVTAYSAAQLARTVGSVFQDPRSQFFTTDTTSEIAFSCENMGLPRDEILDRVALSAVDLGATDLLERSVFELSSGERQRVAIASACALAPDVLVFDEPSANLDSASTAQLGEIVAHLKRVGKTIVVAEHRLHYLRDVVDRVVIMGDGKKVAETTMNDLRSASEDDIACLGLRSLYPERLSVPDVRRAAKGAPLLEARGLRFAYRRRGPYVLDGIDLSICPSEIVAVVGGNGAGKSTLASVLCGLRKQTGGEVLVSGRSCSTKERRRLASFVMQDADYQLFAESVEEELKLGIEEDADVDARVEEACSAFDLMEIANRHPASLSGGQKQRVVIAAAIAKGAKLVFFDEPTSGLDGANMKRTAEAVERLALGGRAIFVITHDFEFIASCCTRIVRIEEGVVVRDVVVSGDRAAEVREAFFG</sequence>
<evidence type="ECO:0000313" key="13">
    <source>
        <dbReference type="Proteomes" id="UP000824261"/>
    </source>
</evidence>
<dbReference type="GO" id="GO:0043190">
    <property type="term" value="C:ATP-binding cassette (ABC) transporter complex"/>
    <property type="evidence" value="ECO:0007669"/>
    <property type="project" value="TreeGrafter"/>
</dbReference>
<dbReference type="PROSITE" id="PS00211">
    <property type="entry name" value="ABC_TRANSPORTER_1"/>
    <property type="match status" value="1"/>
</dbReference>
<dbReference type="CDD" id="cd03225">
    <property type="entry name" value="ABC_cobalt_CbiO_domain1"/>
    <property type="match status" value="1"/>
</dbReference>
<dbReference type="PROSITE" id="PS51257">
    <property type="entry name" value="PROKAR_LIPOPROTEIN"/>
    <property type="match status" value="1"/>
</dbReference>
<keyword evidence="4" id="KW-1003">Cell membrane</keyword>
<dbReference type="EMBL" id="DVGB01000107">
    <property type="protein sequence ID" value="HIR02342.1"/>
    <property type="molecule type" value="Genomic_DNA"/>
</dbReference>
<comment type="caution">
    <text evidence="12">The sequence shown here is derived from an EMBL/GenBank/DDBJ whole genome shotgun (WGS) entry which is preliminary data.</text>
</comment>
<dbReference type="Pfam" id="PF00005">
    <property type="entry name" value="ABC_tran"/>
    <property type="match status" value="2"/>
</dbReference>
<evidence type="ECO:0000256" key="1">
    <source>
        <dbReference type="ARBA" id="ARBA00004202"/>
    </source>
</evidence>
<dbReference type="InterPro" id="IPR003439">
    <property type="entry name" value="ABC_transporter-like_ATP-bd"/>
</dbReference>
<dbReference type="InterPro" id="IPR003593">
    <property type="entry name" value="AAA+_ATPase"/>
</dbReference>
<evidence type="ECO:0000256" key="10">
    <source>
        <dbReference type="ARBA" id="ARBA00025157"/>
    </source>
</evidence>
<keyword evidence="7 12" id="KW-0067">ATP-binding</keyword>
<evidence type="ECO:0000313" key="12">
    <source>
        <dbReference type="EMBL" id="HIR02342.1"/>
    </source>
</evidence>
<proteinExistence type="inferred from homology"/>
<dbReference type="InterPro" id="IPR015856">
    <property type="entry name" value="ABC_transpr_CbiO/EcfA_su"/>
</dbReference>
<dbReference type="AlphaFoldDB" id="A0A9D1D571"/>
<dbReference type="InterPro" id="IPR050095">
    <property type="entry name" value="ECF_ABC_transporter_ATP-bd"/>
</dbReference>
<dbReference type="InterPro" id="IPR017871">
    <property type="entry name" value="ABC_transporter-like_CS"/>
</dbReference>
<dbReference type="PROSITE" id="PS50893">
    <property type="entry name" value="ABC_TRANSPORTER_2"/>
    <property type="match status" value="2"/>
</dbReference>
<gene>
    <name evidence="12" type="ORF">IAA69_08805</name>
</gene>
<name>A0A9D1D571_9ACTN</name>